<dbReference type="Gene3D" id="2.160.20.10">
    <property type="entry name" value="Single-stranded right-handed beta-helix, Pectin lyase-like"/>
    <property type="match status" value="1"/>
</dbReference>
<protein>
    <recommendedName>
        <fullName evidence="6">Pectate lyase domain-containing protein</fullName>
    </recommendedName>
</protein>
<keyword evidence="4" id="KW-0624">Polysaccharide degradation</keyword>
<evidence type="ECO:0000259" key="6">
    <source>
        <dbReference type="SMART" id="SM00656"/>
    </source>
</evidence>
<dbReference type="InterPro" id="IPR045032">
    <property type="entry name" value="PEL"/>
</dbReference>
<dbReference type="SMART" id="SM00656">
    <property type="entry name" value="Amb_all"/>
    <property type="match status" value="1"/>
</dbReference>
<dbReference type="Pfam" id="PF00544">
    <property type="entry name" value="Pectate_lyase_4"/>
    <property type="match status" value="1"/>
</dbReference>
<dbReference type="InterPro" id="IPR002022">
    <property type="entry name" value="Pec_lyase"/>
</dbReference>
<name>A0A5M9J604_MONFR</name>
<dbReference type="GO" id="GO:0030570">
    <property type="term" value="F:pectate lyase activity"/>
    <property type="evidence" value="ECO:0007669"/>
    <property type="project" value="InterPro"/>
</dbReference>
<dbReference type="AlphaFoldDB" id="A0A5M9J604"/>
<dbReference type="PANTHER" id="PTHR31683:SF18">
    <property type="entry name" value="PECTATE LYASE 21-RELATED"/>
    <property type="match status" value="1"/>
</dbReference>
<dbReference type="GO" id="GO:0005576">
    <property type="term" value="C:extracellular region"/>
    <property type="evidence" value="ECO:0007669"/>
    <property type="project" value="UniProtKB-SubCell"/>
</dbReference>
<evidence type="ECO:0000256" key="5">
    <source>
        <dbReference type="SAM" id="SignalP"/>
    </source>
</evidence>
<evidence type="ECO:0000256" key="3">
    <source>
        <dbReference type="ARBA" id="ARBA00023239"/>
    </source>
</evidence>
<keyword evidence="3 4" id="KW-0456">Lyase</keyword>
<dbReference type="InterPro" id="IPR011050">
    <property type="entry name" value="Pectin_lyase_fold/virulence"/>
</dbReference>
<reference evidence="7 8" key="1">
    <citation type="submission" date="2019-06" db="EMBL/GenBank/DDBJ databases">
        <title>Genome Sequence of the Brown Rot Fungal Pathogen Monilinia fructicola.</title>
        <authorList>
            <person name="De Miccolis Angelini R.M."/>
            <person name="Landi L."/>
            <person name="Abate D."/>
            <person name="Pollastro S."/>
            <person name="Romanazzi G."/>
            <person name="Faretra F."/>
        </authorList>
    </citation>
    <scope>NUCLEOTIDE SEQUENCE [LARGE SCALE GENOMIC DNA]</scope>
    <source>
        <strain evidence="7 8">Mfrc123</strain>
    </source>
</reference>
<keyword evidence="2 5" id="KW-0732">Signal</keyword>
<proteinExistence type="inferred from homology"/>
<sequence>MKLSILSTGLVLLAQFASAAPTPTENEDIVERANVAKRASITDIATTGYATQNGGTTGGKGGATTTVSTLAQFTDAVTNDAVARVIVVSGTITGSVKVRVGSNKTIVGKKGATLVGVGLYINKSANVIVRNIISQKVLAGNGDAIGVQASTNVWIDHVDVSSDLSHGKDYYDGLIDITHASDWVTVSNSYLHEHYKASLIGHSDSNGAEDTGHLTVTQHNNYWSNIGSRTPSLRFGTGHVYNSYFLNAKHRHRYTRWRADPGAEQRLQECERAHRGTLQRRYRVCISAPIFLATLYPSRAPPPASRKLTPRAPDSQTHLIIDLGGYADTAPVGTLTASSVPYSYSLLGSGNVVAAVVGTAGATLDL</sequence>
<feature type="domain" description="Pectate lyase" evidence="6">
    <location>
        <begin position="60"/>
        <end position="263"/>
    </location>
</feature>
<keyword evidence="4" id="KW-0964">Secreted</keyword>
<feature type="signal peptide" evidence="5">
    <location>
        <begin position="1"/>
        <end position="19"/>
    </location>
</feature>
<dbReference type="SUPFAM" id="SSF51126">
    <property type="entry name" value="Pectin lyase-like"/>
    <property type="match status" value="1"/>
</dbReference>
<dbReference type="VEuPathDB" id="FungiDB:MFRU_008g02360"/>
<comment type="subcellular location">
    <subcellularLocation>
        <location evidence="4">Secreted</location>
    </subcellularLocation>
</comment>
<evidence type="ECO:0000256" key="1">
    <source>
        <dbReference type="ARBA" id="ARBA00010980"/>
    </source>
</evidence>
<organism evidence="7 8">
    <name type="scientific">Monilinia fructicola</name>
    <name type="common">Brown rot fungus</name>
    <name type="synonym">Ciboria fructicola</name>
    <dbReference type="NCBI Taxonomy" id="38448"/>
    <lineage>
        <taxon>Eukaryota</taxon>
        <taxon>Fungi</taxon>
        <taxon>Dikarya</taxon>
        <taxon>Ascomycota</taxon>
        <taxon>Pezizomycotina</taxon>
        <taxon>Leotiomycetes</taxon>
        <taxon>Helotiales</taxon>
        <taxon>Sclerotiniaceae</taxon>
        <taxon>Monilinia</taxon>
    </lineage>
</organism>
<feature type="chain" id="PRO_5024301326" description="Pectate lyase domain-containing protein" evidence="5">
    <location>
        <begin position="20"/>
        <end position="366"/>
    </location>
</feature>
<dbReference type="InterPro" id="IPR012334">
    <property type="entry name" value="Pectin_lyas_fold"/>
</dbReference>
<keyword evidence="4" id="KW-0119">Carbohydrate metabolism</keyword>
<gene>
    <name evidence="7" type="ORF">EYC84_010688</name>
</gene>
<evidence type="ECO:0000313" key="8">
    <source>
        <dbReference type="Proteomes" id="UP000322873"/>
    </source>
</evidence>
<evidence type="ECO:0000313" key="7">
    <source>
        <dbReference type="EMBL" id="KAA8564918.1"/>
    </source>
</evidence>
<accession>A0A5M9J604</accession>
<dbReference type="PANTHER" id="PTHR31683">
    <property type="entry name" value="PECTATE LYASE 18-RELATED"/>
    <property type="match status" value="1"/>
</dbReference>
<evidence type="ECO:0000256" key="2">
    <source>
        <dbReference type="ARBA" id="ARBA00022729"/>
    </source>
</evidence>
<evidence type="ECO:0000256" key="4">
    <source>
        <dbReference type="RuleBase" id="RU361173"/>
    </source>
</evidence>
<dbReference type="Proteomes" id="UP000322873">
    <property type="component" value="Unassembled WGS sequence"/>
</dbReference>
<dbReference type="EMBL" id="VICG01000014">
    <property type="protein sequence ID" value="KAA8564918.1"/>
    <property type="molecule type" value="Genomic_DNA"/>
</dbReference>
<comment type="similarity">
    <text evidence="1 4">Belongs to the polysaccharide lyase 1 family.</text>
</comment>
<comment type="caution">
    <text evidence="7">The sequence shown here is derived from an EMBL/GenBank/DDBJ whole genome shotgun (WGS) entry which is preliminary data.</text>
</comment>
<keyword evidence="8" id="KW-1185">Reference proteome</keyword>
<dbReference type="GO" id="GO:0000272">
    <property type="term" value="P:polysaccharide catabolic process"/>
    <property type="evidence" value="ECO:0007669"/>
    <property type="project" value="UniProtKB-KW"/>
</dbReference>